<protein>
    <submittedName>
        <fullName evidence="1">Uncharacterized protein</fullName>
    </submittedName>
</protein>
<organism evidence="1">
    <name type="scientific">Anguilla anguilla</name>
    <name type="common">European freshwater eel</name>
    <name type="synonym">Muraena anguilla</name>
    <dbReference type="NCBI Taxonomy" id="7936"/>
    <lineage>
        <taxon>Eukaryota</taxon>
        <taxon>Metazoa</taxon>
        <taxon>Chordata</taxon>
        <taxon>Craniata</taxon>
        <taxon>Vertebrata</taxon>
        <taxon>Euteleostomi</taxon>
        <taxon>Actinopterygii</taxon>
        <taxon>Neopterygii</taxon>
        <taxon>Teleostei</taxon>
        <taxon>Anguilliformes</taxon>
        <taxon>Anguillidae</taxon>
        <taxon>Anguilla</taxon>
    </lineage>
</organism>
<proteinExistence type="predicted"/>
<reference evidence="1" key="1">
    <citation type="submission" date="2014-11" db="EMBL/GenBank/DDBJ databases">
        <authorList>
            <person name="Amaro Gonzalez C."/>
        </authorList>
    </citation>
    <scope>NUCLEOTIDE SEQUENCE</scope>
</reference>
<sequence>MKLKKVDLLPSGLVAVTLMTWGSLWKRLMFRTQWCLRLGTGRQGWNLDL</sequence>
<reference evidence="1" key="2">
    <citation type="journal article" date="2015" name="Fish Shellfish Immunol.">
        <title>Early steps in the European eel (Anguilla anguilla)-Vibrio vulnificus interaction in the gills: Role of the RtxA13 toxin.</title>
        <authorList>
            <person name="Callol A."/>
            <person name="Pajuelo D."/>
            <person name="Ebbesson L."/>
            <person name="Teles M."/>
            <person name="MacKenzie S."/>
            <person name="Amaro C."/>
        </authorList>
    </citation>
    <scope>NUCLEOTIDE SEQUENCE</scope>
</reference>
<accession>A0A0E9UJ24</accession>
<dbReference type="EMBL" id="GBXM01043312">
    <property type="protein sequence ID" value="JAH65265.1"/>
    <property type="molecule type" value="Transcribed_RNA"/>
</dbReference>
<dbReference type="AlphaFoldDB" id="A0A0E9UJ24"/>
<evidence type="ECO:0000313" key="1">
    <source>
        <dbReference type="EMBL" id="JAH65265.1"/>
    </source>
</evidence>
<name>A0A0E9UJ24_ANGAN</name>